<evidence type="ECO:0000313" key="2">
    <source>
        <dbReference type="Proteomes" id="UP000325849"/>
    </source>
</evidence>
<reference evidence="1 2" key="1">
    <citation type="submission" date="2019-07" db="EMBL/GenBank/DDBJ databases">
        <title>New species of Amycolatopsis and Streptomyces.</title>
        <authorList>
            <person name="Duangmal K."/>
            <person name="Teo W.F.A."/>
            <person name="Lipun K."/>
        </authorList>
    </citation>
    <scope>NUCLEOTIDE SEQUENCE [LARGE SCALE GENOMIC DNA]</scope>
    <source>
        <strain evidence="1 2">NBRC 109810</strain>
    </source>
</reference>
<comment type="caution">
    <text evidence="1">The sequence shown here is derived from an EMBL/GenBank/DDBJ whole genome shotgun (WGS) entry which is preliminary data.</text>
</comment>
<protein>
    <submittedName>
        <fullName evidence="1">MmcQ/YjbR family DNA-binding protein</fullName>
    </submittedName>
</protein>
<dbReference type="InterPro" id="IPR038056">
    <property type="entry name" value="YjbR-like_sf"/>
</dbReference>
<keyword evidence="1" id="KW-0238">DNA-binding</keyword>
<dbReference type="InterPro" id="IPR058532">
    <property type="entry name" value="YjbR/MT2646/Rv2570-like"/>
</dbReference>
<dbReference type="EMBL" id="VJZD01000100">
    <property type="protein sequence ID" value="MPY34132.1"/>
    <property type="molecule type" value="Genomic_DNA"/>
</dbReference>
<dbReference type="OrthoDB" id="6167040at2"/>
<dbReference type="Gene3D" id="3.90.1150.30">
    <property type="match status" value="1"/>
</dbReference>
<dbReference type="Proteomes" id="UP000325849">
    <property type="component" value="Unassembled WGS sequence"/>
</dbReference>
<accession>A0A5N8VHH0</accession>
<dbReference type="SUPFAM" id="SSF142906">
    <property type="entry name" value="YjbR-like"/>
    <property type="match status" value="1"/>
</dbReference>
<proteinExistence type="predicted"/>
<dbReference type="Pfam" id="PF04237">
    <property type="entry name" value="YjbR"/>
    <property type="match status" value="1"/>
</dbReference>
<sequence>MATAQEVRTLALSLPRTEEALVRDQVKFRVNRIVYVALSRDEESMGFAFPREERPALIASEPEKFFMPAASDERYNWVQVRLAALDEDEMTELVVSAWAMVVPKRLSADWLARLDVKAVERRGGGANDRL</sequence>
<dbReference type="RefSeq" id="WP_152891252.1">
    <property type="nucleotide sequence ID" value="NZ_VJZD01000100.1"/>
</dbReference>
<dbReference type="GO" id="GO:0003677">
    <property type="term" value="F:DNA binding"/>
    <property type="evidence" value="ECO:0007669"/>
    <property type="project" value="UniProtKB-KW"/>
</dbReference>
<gene>
    <name evidence="1" type="ORF">FNH09_23640</name>
</gene>
<keyword evidence="2" id="KW-1185">Reference proteome</keyword>
<dbReference type="AlphaFoldDB" id="A0A5N8VHH0"/>
<name>A0A5N8VHH0_9ACTN</name>
<evidence type="ECO:0000313" key="1">
    <source>
        <dbReference type="EMBL" id="MPY34132.1"/>
    </source>
</evidence>
<organism evidence="1 2">
    <name type="scientific">Streptomyces adustus</name>
    <dbReference type="NCBI Taxonomy" id="1609272"/>
    <lineage>
        <taxon>Bacteria</taxon>
        <taxon>Bacillati</taxon>
        <taxon>Actinomycetota</taxon>
        <taxon>Actinomycetes</taxon>
        <taxon>Kitasatosporales</taxon>
        <taxon>Streptomycetaceae</taxon>
        <taxon>Streptomyces</taxon>
    </lineage>
</organism>